<keyword evidence="1" id="KW-0560">Oxidoreductase</keyword>
<dbReference type="RefSeq" id="WP_258780282.1">
    <property type="nucleotide sequence ID" value="NZ_JANUGP010000017.1"/>
</dbReference>
<name>A0ABT2B5X8_9ACTN</name>
<evidence type="ECO:0000256" key="2">
    <source>
        <dbReference type="SAM" id="MobiDB-lite"/>
    </source>
</evidence>
<dbReference type="Gene3D" id="1.20.140.10">
    <property type="entry name" value="Butyryl-CoA Dehydrogenase, subunit A, domain 3"/>
    <property type="match status" value="1"/>
</dbReference>
<gene>
    <name evidence="4" type="ORF">NX794_21475</name>
</gene>
<dbReference type="InterPro" id="IPR009100">
    <property type="entry name" value="AcylCoA_DH/oxidase_NM_dom_sf"/>
</dbReference>
<dbReference type="SUPFAM" id="SSF56645">
    <property type="entry name" value="Acyl-CoA dehydrogenase NM domain-like"/>
    <property type="match status" value="1"/>
</dbReference>
<dbReference type="EMBL" id="JANUGP010000017">
    <property type="protein sequence ID" value="MCS0603766.1"/>
    <property type="molecule type" value="Genomic_DNA"/>
</dbReference>
<dbReference type="InterPro" id="IPR013107">
    <property type="entry name" value="Acyl-CoA_DH_C"/>
</dbReference>
<sequence>MTAHVIADGTEAPAVGAARAEEFHMGAAERRLAHGESDRLSATGPPAVTVPAEHGGTDVRTEPLAENFRLPGSADAGLTQTRQSHFACVRVISRQGTPEQRKSSFAVASAFFEVSGTRAALRPLGLDRHWRDAHTLHAPGRRKIQHIGRYVLSGTRPPRHGLL</sequence>
<evidence type="ECO:0000256" key="1">
    <source>
        <dbReference type="ARBA" id="ARBA00023002"/>
    </source>
</evidence>
<feature type="region of interest" description="Disordered" evidence="2">
    <location>
        <begin position="31"/>
        <end position="58"/>
    </location>
</feature>
<feature type="domain" description="Acyl-CoA dehydrogenase C-terminal" evidence="3">
    <location>
        <begin position="103"/>
        <end position="136"/>
    </location>
</feature>
<reference evidence="4 5" key="1">
    <citation type="submission" date="2022-08" db="EMBL/GenBank/DDBJ databases">
        <authorList>
            <person name="Somphong A."/>
            <person name="Phongsopitanun W."/>
        </authorList>
    </citation>
    <scope>NUCLEOTIDE SEQUENCE [LARGE SCALE GENOMIC DNA]</scope>
    <source>
        <strain evidence="4 5">LP11</strain>
    </source>
</reference>
<protein>
    <recommendedName>
        <fullName evidence="3">Acyl-CoA dehydrogenase C-terminal domain-containing protein</fullName>
    </recommendedName>
</protein>
<accession>A0ABT2B5X8</accession>
<evidence type="ECO:0000313" key="4">
    <source>
        <dbReference type="EMBL" id="MCS0603766.1"/>
    </source>
</evidence>
<dbReference type="Pfam" id="PF08028">
    <property type="entry name" value="Acyl-CoA_dh_2"/>
    <property type="match status" value="1"/>
</dbReference>
<organism evidence="4 5">
    <name type="scientific">Streptomyces pyxinicus</name>
    <dbReference type="NCBI Taxonomy" id="2970331"/>
    <lineage>
        <taxon>Bacteria</taxon>
        <taxon>Bacillati</taxon>
        <taxon>Actinomycetota</taxon>
        <taxon>Actinomycetes</taxon>
        <taxon>Kitasatosporales</taxon>
        <taxon>Streptomycetaceae</taxon>
        <taxon>Streptomyces</taxon>
    </lineage>
</organism>
<dbReference type="Proteomes" id="UP001205612">
    <property type="component" value="Unassembled WGS sequence"/>
</dbReference>
<evidence type="ECO:0000313" key="5">
    <source>
        <dbReference type="Proteomes" id="UP001205612"/>
    </source>
</evidence>
<evidence type="ECO:0000259" key="3">
    <source>
        <dbReference type="Pfam" id="PF08028"/>
    </source>
</evidence>
<comment type="caution">
    <text evidence="4">The sequence shown here is derived from an EMBL/GenBank/DDBJ whole genome shotgun (WGS) entry which is preliminary data.</text>
</comment>
<keyword evidence="5" id="KW-1185">Reference proteome</keyword>
<proteinExistence type="predicted"/>